<evidence type="ECO:0000256" key="2">
    <source>
        <dbReference type="ARBA" id="ARBA00004485"/>
    </source>
</evidence>
<evidence type="ECO:0000256" key="5">
    <source>
        <dbReference type="ARBA" id="ARBA00022692"/>
    </source>
</evidence>
<evidence type="ECO:0000259" key="14">
    <source>
        <dbReference type="Pfam" id="PF00326"/>
    </source>
</evidence>
<reference evidence="16" key="1">
    <citation type="submission" date="2014-12" db="EMBL/GenBank/DDBJ databases">
        <title>Insight into the proteome of Arion vulgaris.</title>
        <authorList>
            <person name="Aradska J."/>
            <person name="Bulat T."/>
            <person name="Smidak R."/>
            <person name="Sarate P."/>
            <person name="Gangsoo J."/>
            <person name="Sialana F."/>
            <person name="Bilban M."/>
            <person name="Lubec G."/>
        </authorList>
    </citation>
    <scope>NUCLEOTIDE SEQUENCE</scope>
    <source>
        <tissue evidence="16">Skin</tissue>
    </source>
</reference>
<feature type="domain" description="Dipeptidylpeptidase IV N-terminal" evidence="15">
    <location>
        <begin position="147"/>
        <end position="512"/>
    </location>
</feature>
<evidence type="ECO:0000256" key="7">
    <source>
        <dbReference type="ARBA" id="ARBA00022825"/>
    </source>
</evidence>
<evidence type="ECO:0000259" key="15">
    <source>
        <dbReference type="Pfam" id="PF00930"/>
    </source>
</evidence>
<evidence type="ECO:0000256" key="11">
    <source>
        <dbReference type="ARBA" id="ARBA00023180"/>
    </source>
</evidence>
<evidence type="ECO:0000313" key="16">
    <source>
        <dbReference type="EMBL" id="CEK72859.1"/>
    </source>
</evidence>
<evidence type="ECO:0000256" key="9">
    <source>
        <dbReference type="ARBA" id="ARBA00022989"/>
    </source>
</evidence>
<accession>A0A0B6ZW75</accession>
<keyword evidence="5 13" id="KW-0812">Transmembrane</keyword>
<name>A0A0B6ZW75_9EUPU</name>
<dbReference type="PANTHER" id="PTHR11731">
    <property type="entry name" value="PROTEASE FAMILY S9B,C DIPEPTIDYL-PEPTIDASE IV-RELATED"/>
    <property type="match status" value="1"/>
</dbReference>
<feature type="domain" description="Peptidase S9 prolyl oligopeptidase catalytic" evidence="14">
    <location>
        <begin position="596"/>
        <end position="800"/>
    </location>
</feature>
<dbReference type="GO" id="GO:0004252">
    <property type="term" value="F:serine-type endopeptidase activity"/>
    <property type="evidence" value="ECO:0007669"/>
    <property type="project" value="InterPro"/>
</dbReference>
<dbReference type="InterPro" id="IPR001375">
    <property type="entry name" value="Peptidase_S9_cat"/>
</dbReference>
<dbReference type="PANTHER" id="PTHR11731:SF200">
    <property type="entry name" value="DIPEPTIDYL PEPTIDASE 10, ISOFORM B"/>
    <property type="match status" value="1"/>
</dbReference>
<dbReference type="GO" id="GO:0006508">
    <property type="term" value="P:proteolysis"/>
    <property type="evidence" value="ECO:0007669"/>
    <property type="project" value="UniProtKB-KW"/>
</dbReference>
<dbReference type="InterPro" id="IPR002471">
    <property type="entry name" value="Pept_S9_AS"/>
</dbReference>
<dbReference type="InterPro" id="IPR002469">
    <property type="entry name" value="Peptidase_S9B_N"/>
</dbReference>
<dbReference type="SUPFAM" id="SSF82171">
    <property type="entry name" value="DPP6 N-terminal domain-like"/>
    <property type="match status" value="1"/>
</dbReference>
<dbReference type="GO" id="GO:0008239">
    <property type="term" value="F:dipeptidyl-peptidase activity"/>
    <property type="evidence" value="ECO:0007669"/>
    <property type="project" value="TreeGrafter"/>
</dbReference>
<feature type="compositionally biased region" description="Basic and acidic residues" evidence="12">
    <location>
        <begin position="20"/>
        <end position="32"/>
    </location>
</feature>
<protein>
    <submittedName>
        <fullName evidence="16">Uncharacterized protein</fullName>
    </submittedName>
</protein>
<evidence type="ECO:0000256" key="12">
    <source>
        <dbReference type="SAM" id="MobiDB-lite"/>
    </source>
</evidence>
<evidence type="ECO:0000256" key="4">
    <source>
        <dbReference type="ARBA" id="ARBA00022670"/>
    </source>
</evidence>
<keyword evidence="4" id="KW-0645">Protease</keyword>
<dbReference type="AlphaFoldDB" id="A0A0B6ZW75"/>
<evidence type="ECO:0000256" key="6">
    <source>
        <dbReference type="ARBA" id="ARBA00022801"/>
    </source>
</evidence>
<dbReference type="PROSITE" id="PS00708">
    <property type="entry name" value="PRO_ENDOPEP_SER"/>
    <property type="match status" value="1"/>
</dbReference>
<feature type="transmembrane region" description="Helical" evidence="13">
    <location>
        <begin position="48"/>
        <end position="69"/>
    </location>
</feature>
<feature type="region of interest" description="Disordered" evidence="12">
    <location>
        <begin position="1"/>
        <end position="32"/>
    </location>
</feature>
<gene>
    <name evidence="16" type="primary">ORF84273</name>
</gene>
<evidence type="ECO:0000256" key="10">
    <source>
        <dbReference type="ARBA" id="ARBA00023136"/>
    </source>
</evidence>
<dbReference type="InterPro" id="IPR050278">
    <property type="entry name" value="Serine_Prot_S9B/DPPIV"/>
</dbReference>
<keyword evidence="8" id="KW-0735">Signal-anchor</keyword>
<dbReference type="Pfam" id="PF00326">
    <property type="entry name" value="Peptidase_S9"/>
    <property type="match status" value="1"/>
</dbReference>
<keyword evidence="3" id="KW-0031">Aminopeptidase</keyword>
<dbReference type="Pfam" id="PF00930">
    <property type="entry name" value="DPPIV_N"/>
    <property type="match status" value="1"/>
</dbReference>
<organism evidence="16">
    <name type="scientific">Arion vulgaris</name>
    <dbReference type="NCBI Taxonomy" id="1028688"/>
    <lineage>
        <taxon>Eukaryota</taxon>
        <taxon>Metazoa</taxon>
        <taxon>Spiralia</taxon>
        <taxon>Lophotrochozoa</taxon>
        <taxon>Mollusca</taxon>
        <taxon>Gastropoda</taxon>
        <taxon>Heterobranchia</taxon>
        <taxon>Euthyneura</taxon>
        <taxon>Panpulmonata</taxon>
        <taxon>Eupulmonata</taxon>
        <taxon>Stylommatophora</taxon>
        <taxon>Helicina</taxon>
        <taxon>Arionoidea</taxon>
        <taxon>Arionidae</taxon>
        <taxon>Arion</taxon>
    </lineage>
</organism>
<keyword evidence="6" id="KW-0378">Hydrolase</keyword>
<evidence type="ECO:0000256" key="3">
    <source>
        <dbReference type="ARBA" id="ARBA00022438"/>
    </source>
</evidence>
<evidence type="ECO:0000256" key="8">
    <source>
        <dbReference type="ARBA" id="ARBA00022968"/>
    </source>
</evidence>
<keyword evidence="9 13" id="KW-1133">Transmembrane helix</keyword>
<dbReference type="InterPro" id="IPR029058">
    <property type="entry name" value="AB_hydrolase_fold"/>
</dbReference>
<dbReference type="GO" id="GO:0004177">
    <property type="term" value="F:aminopeptidase activity"/>
    <property type="evidence" value="ECO:0007669"/>
    <property type="project" value="UniProtKB-KW"/>
</dbReference>
<dbReference type="FunFam" id="3.40.50.1820:FF:000003">
    <property type="entry name" value="Dipeptidyl peptidase 4"/>
    <property type="match status" value="1"/>
</dbReference>
<sequence length="828" mass="94082">MSTKKETRYSQLSMEEDDESGPRREGVTASESHELVATASQQRNWRGIAIALLVILIVCALIVTAVIIATPRDEVENPGEKFTFQDYIKHELNPAAFSAMWIPGSNQFLYSSSAHDFSLFNCTTNTSTIIMGKNEFKLLEPKEFVISADGQYLLLKTKVTQVYRYSSKAEYAIYNIHTRENPKTLHGPDRNSLMQYVAWSPTEHSLIVVQNNNIFYKADVNAEYVQLTTSGVPGLIYNGLPDWVYEEEVLATDNAVWWSTQSTYLLYAVFNDSRVPTFHFPVYGELDNAYTSDHKIAYPKAGYPNPAFTLNIVKLSTRDLVTLHPPNELSGFEYYFTTVVWRNDQEVLITWMNRSQNFAIQSVCTGSNGSCYTSVEIKAESGWLDLLVPPIVSKDGSKYFWILPAKEGENGYYKHVVMVDVRGSERVDQKKFLTHGTWEVTEIVGYNENTQKVYFLSPGTDPRRMHLYSVDIPDKVVKCESCNFNDQCQYNQVSMATTAEYYILECLGPGIPFYSLMTIDGAEVHSLEDNSLFAEKISKKALPLIKYEQITLANGEKLWAKMLLPPVLKMNEILTYPLILHVYGGPGTQMVTEKYSIDWHTYMTSSREVICAYVDGRGSSGRGDKFTHSVYRQLGTFEVNDSIKAAEQFGKLHYVDEGNMAIWGWSYGGYLTANALSKGTNTFKCGIAVAPVTDWIYYDSIYTERYMGMPTGADNLDGYKNANVSRNAVNFRKSNFMLIHGTADDNVHFQQSAQLIKALTEADVYFRLQVYTDKNHGIQGGNTRKHLYETMEDFLIECFQGLSEKFDHESKEYVKKPLASWQKKKKMN</sequence>
<dbReference type="SUPFAM" id="SSF53474">
    <property type="entry name" value="alpha/beta-Hydrolases"/>
    <property type="match status" value="1"/>
</dbReference>
<keyword evidence="7" id="KW-0720">Serine protease</keyword>
<evidence type="ECO:0000256" key="13">
    <source>
        <dbReference type="SAM" id="Phobius"/>
    </source>
</evidence>
<keyword evidence="11" id="KW-0325">Glycoprotein</keyword>
<keyword evidence="10 13" id="KW-0472">Membrane</keyword>
<dbReference type="Gene3D" id="3.40.50.1820">
    <property type="entry name" value="alpha/beta hydrolase"/>
    <property type="match status" value="1"/>
</dbReference>
<dbReference type="EMBL" id="HACG01025994">
    <property type="protein sequence ID" value="CEK72859.1"/>
    <property type="molecule type" value="Transcribed_RNA"/>
</dbReference>
<proteinExistence type="predicted"/>
<comment type="subcellular location">
    <subcellularLocation>
        <location evidence="1">Cell projection</location>
        <location evidence="1">Invadopodium membrane</location>
        <topology evidence="1">Single-pass type II membrane protein</topology>
    </subcellularLocation>
    <subcellularLocation>
        <location evidence="2">Cell projection</location>
        <location evidence="2">Lamellipodium membrane</location>
        <topology evidence="2">Single-pass type II membrane protein</topology>
    </subcellularLocation>
</comment>
<evidence type="ECO:0000256" key="1">
    <source>
        <dbReference type="ARBA" id="ARBA00004341"/>
    </source>
</evidence>
<dbReference type="Gene3D" id="2.140.10.30">
    <property type="entry name" value="Dipeptidylpeptidase IV, N-terminal domain"/>
    <property type="match status" value="1"/>
</dbReference>
<dbReference type="GO" id="GO:0031258">
    <property type="term" value="C:lamellipodium membrane"/>
    <property type="evidence" value="ECO:0007669"/>
    <property type="project" value="UniProtKB-SubCell"/>
</dbReference>